<dbReference type="AlphaFoldDB" id="A0A4R5X1Y7"/>
<gene>
    <name evidence="3" type="ORF">EUA04_25350</name>
</gene>
<evidence type="ECO:0000259" key="2">
    <source>
        <dbReference type="PROSITE" id="PS50883"/>
    </source>
</evidence>
<evidence type="ECO:0000313" key="4">
    <source>
        <dbReference type="Proteomes" id="UP000294952"/>
    </source>
</evidence>
<dbReference type="Gene3D" id="3.20.20.450">
    <property type="entry name" value="EAL domain"/>
    <property type="match status" value="1"/>
</dbReference>
<dbReference type="CDD" id="cd01948">
    <property type="entry name" value="EAL"/>
    <property type="match status" value="1"/>
</dbReference>
<dbReference type="PANTHER" id="PTHR33121:SF70">
    <property type="entry name" value="SIGNALING PROTEIN YKOW"/>
    <property type="match status" value="1"/>
</dbReference>
<feature type="transmembrane region" description="Helical" evidence="1">
    <location>
        <begin position="98"/>
        <end position="121"/>
    </location>
</feature>
<dbReference type="InterPro" id="IPR050706">
    <property type="entry name" value="Cyclic-di-GMP_PDE-like"/>
</dbReference>
<dbReference type="SMART" id="SM00052">
    <property type="entry name" value="EAL"/>
    <property type="match status" value="1"/>
</dbReference>
<feature type="transmembrane region" description="Helical" evidence="1">
    <location>
        <begin position="196"/>
        <end position="215"/>
    </location>
</feature>
<organism evidence="3 4">
    <name type="scientific">Mycolicibacterium obuense</name>
    <dbReference type="NCBI Taxonomy" id="1807"/>
    <lineage>
        <taxon>Bacteria</taxon>
        <taxon>Bacillati</taxon>
        <taxon>Actinomycetota</taxon>
        <taxon>Actinomycetes</taxon>
        <taxon>Mycobacteriales</taxon>
        <taxon>Mycobacteriaceae</taxon>
        <taxon>Mycolicibacterium</taxon>
    </lineage>
</organism>
<keyword evidence="1" id="KW-1133">Transmembrane helix</keyword>
<dbReference type="PANTHER" id="PTHR33121">
    <property type="entry name" value="CYCLIC DI-GMP PHOSPHODIESTERASE PDEF"/>
    <property type="match status" value="1"/>
</dbReference>
<protein>
    <submittedName>
        <fullName evidence="3">EAL domain-containing protein</fullName>
    </submittedName>
</protein>
<keyword evidence="1" id="KW-0472">Membrane</keyword>
<dbReference type="InterPro" id="IPR001633">
    <property type="entry name" value="EAL_dom"/>
</dbReference>
<keyword evidence="1" id="KW-0812">Transmembrane</keyword>
<dbReference type="Pfam" id="PF00563">
    <property type="entry name" value="EAL"/>
    <property type="match status" value="1"/>
</dbReference>
<dbReference type="InterPro" id="IPR035919">
    <property type="entry name" value="EAL_sf"/>
</dbReference>
<dbReference type="RefSeq" id="WP_133414867.1">
    <property type="nucleotide sequence ID" value="NZ_CALTXN010000011.1"/>
</dbReference>
<name>A0A4R5X1Y7_9MYCO</name>
<feature type="transmembrane region" description="Helical" evidence="1">
    <location>
        <begin position="38"/>
        <end position="58"/>
    </location>
</feature>
<feature type="domain" description="EAL" evidence="2">
    <location>
        <begin position="324"/>
        <end position="577"/>
    </location>
</feature>
<sequence>MPRTRGVAAGALSVGAAYGAWLWFGWGGPTVIRVLDDVGLAVFALIAGCCAAWATCSLRGPDRTAWAFMAAGLFGWAAGEAVWSYYNLVVGGVASPSLADAGFLLFLVGAGLCLIVMLAATPPGTQLRVVIDGVIVAAAIFGAVWVIWLGAVYAARGSDVLSVTMALVYPVTDIALVTIAGLMLSRSSAVRRGQMALLTAGLSGIAFSDVAFAYLTATGTYDDQHHLAAGWATGFLLIAAAAVRARQTGSEGADAPSAPVSGWLPYVPVLLSAVLCTPVLIAGMGPVFVAVAVIVIAVTIRQFVILGENRKLRADIAGRADAGPPPILVELRQAIEHGELRVVYQPQYDLFTEEIIGAEALVRWPHPRRGLLSPDQFLPLVNETGLMTSLTTAVLDLALRDAAVWHSKGFEIPVAVNVFAPVVSDPALSANIAEALRRHGLAPQALAVEITEDRLLADLPGTRSALERLRTSGIQVALDDFGSGYSALWYLRDFPVDQVKLDREFIAPILTHGPSATIVRAVIEMTHALGHTPVAEGVESAEIADRLRQYGCRVAQGFYFSRPMPADEMLALLEEQRRQRADARASLT</sequence>
<evidence type="ECO:0000256" key="1">
    <source>
        <dbReference type="SAM" id="Phobius"/>
    </source>
</evidence>
<feature type="transmembrane region" description="Helical" evidence="1">
    <location>
        <begin position="7"/>
        <end position="26"/>
    </location>
</feature>
<feature type="transmembrane region" description="Helical" evidence="1">
    <location>
        <begin position="65"/>
        <end position="86"/>
    </location>
</feature>
<evidence type="ECO:0000313" key="3">
    <source>
        <dbReference type="EMBL" id="TDL03583.1"/>
    </source>
</evidence>
<comment type="caution">
    <text evidence="3">The sequence shown here is derived from an EMBL/GenBank/DDBJ whole genome shotgun (WGS) entry which is preliminary data.</text>
</comment>
<dbReference type="Proteomes" id="UP000294952">
    <property type="component" value="Unassembled WGS sequence"/>
</dbReference>
<feature type="transmembrane region" description="Helical" evidence="1">
    <location>
        <begin position="133"/>
        <end position="154"/>
    </location>
</feature>
<dbReference type="PROSITE" id="PS50883">
    <property type="entry name" value="EAL"/>
    <property type="match status" value="1"/>
</dbReference>
<feature type="transmembrane region" description="Helical" evidence="1">
    <location>
        <begin position="263"/>
        <end position="281"/>
    </location>
</feature>
<proteinExistence type="predicted"/>
<feature type="transmembrane region" description="Helical" evidence="1">
    <location>
        <begin position="227"/>
        <end position="243"/>
    </location>
</feature>
<dbReference type="GO" id="GO:0071111">
    <property type="term" value="F:cyclic-guanylate-specific phosphodiesterase activity"/>
    <property type="evidence" value="ECO:0007669"/>
    <property type="project" value="InterPro"/>
</dbReference>
<dbReference type="EMBL" id="SDLP01000011">
    <property type="protein sequence ID" value="TDL03583.1"/>
    <property type="molecule type" value="Genomic_DNA"/>
</dbReference>
<feature type="transmembrane region" description="Helical" evidence="1">
    <location>
        <begin position="160"/>
        <end position="184"/>
    </location>
</feature>
<reference evidence="3 4" key="1">
    <citation type="submission" date="2019-01" db="EMBL/GenBank/DDBJ databases">
        <title>High-quality-draft genome sequences of five non-tuberculosis mycobacteriaceae isolated from a nosocomial environment.</title>
        <authorList>
            <person name="Tiago I."/>
            <person name="Alarico S."/>
            <person name="Pereira S.G."/>
            <person name="Coelho C."/>
            <person name="Maranha A."/>
            <person name="Empadinhas N."/>
        </authorList>
    </citation>
    <scope>NUCLEOTIDE SEQUENCE [LARGE SCALE GENOMIC DNA]</scope>
    <source>
        <strain evidence="3 4">22DIII</strain>
    </source>
</reference>
<feature type="transmembrane region" description="Helical" evidence="1">
    <location>
        <begin position="287"/>
        <end position="306"/>
    </location>
</feature>
<accession>A0A4R5X1Y7</accession>
<dbReference type="SUPFAM" id="SSF141868">
    <property type="entry name" value="EAL domain-like"/>
    <property type="match status" value="1"/>
</dbReference>